<protein>
    <recommendedName>
        <fullName evidence="1">diguanylate cyclase</fullName>
        <ecNumber evidence="1">2.7.7.65</ecNumber>
    </recommendedName>
</protein>
<dbReference type="RefSeq" id="WP_244909883.1">
    <property type="nucleotide sequence ID" value="NZ_QJKC01000003.1"/>
</dbReference>
<evidence type="ECO:0000256" key="2">
    <source>
        <dbReference type="ARBA" id="ARBA00034247"/>
    </source>
</evidence>
<dbReference type="SUPFAM" id="SSF55073">
    <property type="entry name" value="Nucleotide cyclase"/>
    <property type="match status" value="1"/>
</dbReference>
<keyword evidence="7" id="KW-1185">Reference proteome</keyword>
<accession>A0A318JKK5</accession>
<dbReference type="EC" id="2.7.7.65" evidence="1"/>
<dbReference type="InterPro" id="IPR001789">
    <property type="entry name" value="Sig_transdc_resp-reg_receiver"/>
</dbReference>
<dbReference type="Proteomes" id="UP000248395">
    <property type="component" value="Unassembled WGS sequence"/>
</dbReference>
<dbReference type="Gene3D" id="3.40.50.2300">
    <property type="match status" value="1"/>
</dbReference>
<dbReference type="InterPro" id="IPR050469">
    <property type="entry name" value="Diguanylate_Cyclase"/>
</dbReference>
<dbReference type="PANTHER" id="PTHR45138">
    <property type="entry name" value="REGULATORY COMPONENTS OF SENSORY TRANSDUCTION SYSTEM"/>
    <property type="match status" value="1"/>
</dbReference>
<reference evidence="6 7" key="1">
    <citation type="submission" date="2018-05" db="EMBL/GenBank/DDBJ databases">
        <title>Genomic Encyclopedia of Type Strains, Phase IV (KMG-IV): sequencing the most valuable type-strain genomes for metagenomic binning, comparative biology and taxonomic classification.</title>
        <authorList>
            <person name="Goeker M."/>
        </authorList>
    </citation>
    <scope>NUCLEOTIDE SEQUENCE [LARGE SCALE GENOMIC DNA]</scope>
    <source>
        <strain evidence="6 7">DSM 25134</strain>
    </source>
</reference>
<dbReference type="NCBIfam" id="TIGR00254">
    <property type="entry name" value="GGDEF"/>
    <property type="match status" value="1"/>
</dbReference>
<sequence>MTLGSNANISAREHAAREIDRIGHMLVTRWDRSLAAHLLSLVSNLERYILGEDTAQLLPECLALRDLLQQWLLQNDTVPDEAERYGALRHHLGIVSQLAMMEGRQLLPEHFSGGLMQQGPHLVYLWMPPSEEARNLSEQLSCYGFTVQTMYQASKLAQALQDATPAAVVAYTDFTPGDPIMALADTIRGLCPLLFCSPRYDFEARLQAVRAGAAGFLAWPLLAHELIDNLNFGDLGEKRDPLRVMIVEDMASLAGLYANVLNRHGVDALQVTDPARVLDGIVQFRPDLILMDMYMPECNGMELAQIIRQQRLLDGIPILFLSVEKRQSIQLDTLTLGIDGFLTKPVAPEELVVTVINRARRYRKLRSYMINDSLTGLLNHSHLYAQLEYEVLRAKRDQRALSLVMLDLDHFKTINDSYGHPAGDEVLVNLARFLKERLRRSDLISRYGGEEFAIVLPGTRQEDALRIMNAMRQAFSQIEQRSSQQTFHQTFSVGISSLASAEDTTQLVQQADDMLYQAKRLGRNRVEGYSPEHVPYSRRETEA</sequence>
<evidence type="ECO:0000256" key="3">
    <source>
        <dbReference type="PROSITE-ProRule" id="PRU00169"/>
    </source>
</evidence>
<dbReference type="GO" id="GO:0043709">
    <property type="term" value="P:cell adhesion involved in single-species biofilm formation"/>
    <property type="evidence" value="ECO:0007669"/>
    <property type="project" value="TreeGrafter"/>
</dbReference>
<dbReference type="InterPro" id="IPR043128">
    <property type="entry name" value="Rev_trsase/Diguanyl_cyclase"/>
</dbReference>
<dbReference type="Pfam" id="PF00990">
    <property type="entry name" value="GGDEF"/>
    <property type="match status" value="1"/>
</dbReference>
<evidence type="ECO:0000313" key="6">
    <source>
        <dbReference type="EMBL" id="PXX50048.1"/>
    </source>
</evidence>
<dbReference type="SUPFAM" id="SSF52172">
    <property type="entry name" value="CheY-like"/>
    <property type="match status" value="2"/>
</dbReference>
<dbReference type="CDD" id="cd00156">
    <property type="entry name" value="REC"/>
    <property type="match status" value="1"/>
</dbReference>
<dbReference type="EMBL" id="QJKC01000003">
    <property type="protein sequence ID" value="PXX50048.1"/>
    <property type="molecule type" value="Genomic_DNA"/>
</dbReference>
<dbReference type="PANTHER" id="PTHR45138:SF9">
    <property type="entry name" value="DIGUANYLATE CYCLASE DGCM-RELATED"/>
    <property type="match status" value="1"/>
</dbReference>
<dbReference type="InterPro" id="IPR000160">
    <property type="entry name" value="GGDEF_dom"/>
</dbReference>
<dbReference type="PROSITE" id="PS50110">
    <property type="entry name" value="RESPONSE_REGULATORY"/>
    <property type="match status" value="1"/>
</dbReference>
<dbReference type="Pfam" id="PF00072">
    <property type="entry name" value="Response_reg"/>
    <property type="match status" value="1"/>
</dbReference>
<comment type="caution">
    <text evidence="6">The sequence shown here is derived from an EMBL/GenBank/DDBJ whole genome shotgun (WGS) entry which is preliminary data.</text>
</comment>
<feature type="domain" description="Response regulatory" evidence="4">
    <location>
        <begin position="243"/>
        <end position="359"/>
    </location>
</feature>
<dbReference type="GO" id="GO:0000160">
    <property type="term" value="P:phosphorelay signal transduction system"/>
    <property type="evidence" value="ECO:0007669"/>
    <property type="project" value="InterPro"/>
</dbReference>
<evidence type="ECO:0000256" key="1">
    <source>
        <dbReference type="ARBA" id="ARBA00012528"/>
    </source>
</evidence>
<evidence type="ECO:0000259" key="4">
    <source>
        <dbReference type="PROSITE" id="PS50110"/>
    </source>
</evidence>
<dbReference type="AlphaFoldDB" id="A0A318JKK5"/>
<dbReference type="GO" id="GO:1902201">
    <property type="term" value="P:negative regulation of bacterial-type flagellum-dependent cell motility"/>
    <property type="evidence" value="ECO:0007669"/>
    <property type="project" value="TreeGrafter"/>
</dbReference>
<dbReference type="FunFam" id="3.30.70.270:FF:000001">
    <property type="entry name" value="Diguanylate cyclase domain protein"/>
    <property type="match status" value="1"/>
</dbReference>
<comment type="catalytic activity">
    <reaction evidence="2">
        <text>2 GTP = 3',3'-c-di-GMP + 2 diphosphate</text>
        <dbReference type="Rhea" id="RHEA:24898"/>
        <dbReference type="ChEBI" id="CHEBI:33019"/>
        <dbReference type="ChEBI" id="CHEBI:37565"/>
        <dbReference type="ChEBI" id="CHEBI:58805"/>
        <dbReference type="EC" id="2.7.7.65"/>
    </reaction>
</comment>
<evidence type="ECO:0000259" key="5">
    <source>
        <dbReference type="PROSITE" id="PS50887"/>
    </source>
</evidence>
<dbReference type="SMART" id="SM00267">
    <property type="entry name" value="GGDEF"/>
    <property type="match status" value="1"/>
</dbReference>
<dbReference type="GO" id="GO:0005886">
    <property type="term" value="C:plasma membrane"/>
    <property type="evidence" value="ECO:0007669"/>
    <property type="project" value="TreeGrafter"/>
</dbReference>
<dbReference type="InterPro" id="IPR029787">
    <property type="entry name" value="Nucleotide_cyclase"/>
</dbReference>
<name>A0A318JKK5_9NEIS</name>
<dbReference type="PROSITE" id="PS50887">
    <property type="entry name" value="GGDEF"/>
    <property type="match status" value="1"/>
</dbReference>
<keyword evidence="3" id="KW-0597">Phosphoprotein</keyword>
<dbReference type="GO" id="GO:0052621">
    <property type="term" value="F:diguanylate cyclase activity"/>
    <property type="evidence" value="ECO:0007669"/>
    <property type="project" value="UniProtKB-EC"/>
</dbReference>
<dbReference type="Gene3D" id="3.30.70.270">
    <property type="match status" value="1"/>
</dbReference>
<dbReference type="SMART" id="SM00448">
    <property type="entry name" value="REC"/>
    <property type="match status" value="1"/>
</dbReference>
<dbReference type="InterPro" id="IPR011006">
    <property type="entry name" value="CheY-like_superfamily"/>
</dbReference>
<gene>
    <name evidence="6" type="ORF">DFR38_103228</name>
</gene>
<organism evidence="6 7">
    <name type="scientific">Aquitalea magnusonii</name>
    <dbReference type="NCBI Taxonomy" id="332411"/>
    <lineage>
        <taxon>Bacteria</taxon>
        <taxon>Pseudomonadati</taxon>
        <taxon>Pseudomonadota</taxon>
        <taxon>Betaproteobacteria</taxon>
        <taxon>Neisseriales</taxon>
        <taxon>Chromobacteriaceae</taxon>
        <taxon>Aquitalea</taxon>
    </lineage>
</organism>
<proteinExistence type="predicted"/>
<feature type="modified residue" description="4-aspartylphosphate" evidence="3">
    <location>
        <position position="292"/>
    </location>
</feature>
<evidence type="ECO:0000313" key="7">
    <source>
        <dbReference type="Proteomes" id="UP000248395"/>
    </source>
</evidence>
<feature type="domain" description="GGDEF" evidence="5">
    <location>
        <begin position="399"/>
        <end position="531"/>
    </location>
</feature>
<dbReference type="CDD" id="cd01949">
    <property type="entry name" value="GGDEF"/>
    <property type="match status" value="1"/>
</dbReference>